<dbReference type="RefSeq" id="WP_191878523.1">
    <property type="nucleotide sequence ID" value="NZ_BMTD01000035.1"/>
</dbReference>
<name>A0A918MGI7_9ACTN</name>
<dbReference type="EMBL" id="BMTD01000035">
    <property type="protein sequence ID" value="GGV29085.1"/>
    <property type="molecule type" value="Genomic_DNA"/>
</dbReference>
<reference evidence="1" key="2">
    <citation type="submission" date="2020-09" db="EMBL/GenBank/DDBJ databases">
        <authorList>
            <person name="Sun Q."/>
            <person name="Ohkuma M."/>
        </authorList>
    </citation>
    <scope>NUCLEOTIDE SEQUENCE</scope>
    <source>
        <strain evidence="1">JCM 4369</strain>
    </source>
</reference>
<dbReference type="AlphaFoldDB" id="A0A918MGI7"/>
<gene>
    <name evidence="1" type="ORF">GCM10010260_81970</name>
</gene>
<evidence type="ECO:0000313" key="2">
    <source>
        <dbReference type="Proteomes" id="UP000618795"/>
    </source>
</evidence>
<dbReference type="Proteomes" id="UP000618795">
    <property type="component" value="Unassembled WGS sequence"/>
</dbReference>
<reference evidence="1" key="1">
    <citation type="journal article" date="2014" name="Int. J. Syst. Evol. Microbiol.">
        <title>Complete genome sequence of Corynebacterium casei LMG S-19264T (=DSM 44701T), isolated from a smear-ripened cheese.</title>
        <authorList>
            <consortium name="US DOE Joint Genome Institute (JGI-PGF)"/>
            <person name="Walter F."/>
            <person name="Albersmeier A."/>
            <person name="Kalinowski J."/>
            <person name="Ruckert C."/>
        </authorList>
    </citation>
    <scope>NUCLEOTIDE SEQUENCE</scope>
    <source>
        <strain evidence="1">JCM 4369</strain>
    </source>
</reference>
<proteinExistence type="predicted"/>
<organism evidence="1 2">
    <name type="scientific">Streptomyces filipinensis</name>
    <dbReference type="NCBI Taxonomy" id="66887"/>
    <lineage>
        <taxon>Bacteria</taxon>
        <taxon>Bacillati</taxon>
        <taxon>Actinomycetota</taxon>
        <taxon>Actinomycetes</taxon>
        <taxon>Kitasatosporales</taxon>
        <taxon>Streptomycetaceae</taxon>
        <taxon>Streptomyces</taxon>
    </lineage>
</organism>
<comment type="caution">
    <text evidence="1">The sequence shown here is derived from an EMBL/GenBank/DDBJ whole genome shotgun (WGS) entry which is preliminary data.</text>
</comment>
<evidence type="ECO:0008006" key="3">
    <source>
        <dbReference type="Google" id="ProtNLM"/>
    </source>
</evidence>
<accession>A0A918MGI7</accession>
<sequence length="416" mass="44892">MADDPTPFADLVDGFGWRSCATFTQVYATVARRLGQREEVTDRQVRRWRAPEPPCPQPGRQRVLEAMLGVPLEQLGFRVPEHRRNAVTAPLADLAEPQGGTPPVERRTLFTLSAAVLGSAALPAPADAYAPQVGTDTVADLRHGLASLYGLDDRFGGATVGPLAAAHLSRVERLISTGTYPDIIGRQLRLISGETAEHVGWLAFDAGDHQRARRYWTQARNTAVDLRDDSLTVLVLASLSLLEIREQDPKAALDHAQRASALAQPWAPPSLMSILATRQARALALLGDPSAARTTLAHAARLYDQDQGARPAPAWTLFHGPAELGMAQAELFTAVGHHRAAVRWLRLALERQEATYARNEALARAGLAGALARSGEADEAAFHIEQGEALLTEVSSGRAREGLAQARRELARTTGS</sequence>
<dbReference type="Gene3D" id="1.25.40.10">
    <property type="entry name" value="Tetratricopeptide repeat domain"/>
    <property type="match status" value="1"/>
</dbReference>
<evidence type="ECO:0000313" key="1">
    <source>
        <dbReference type="EMBL" id="GGV29085.1"/>
    </source>
</evidence>
<keyword evidence="2" id="KW-1185">Reference proteome</keyword>
<dbReference type="InterPro" id="IPR011990">
    <property type="entry name" value="TPR-like_helical_dom_sf"/>
</dbReference>
<dbReference type="SUPFAM" id="SSF48452">
    <property type="entry name" value="TPR-like"/>
    <property type="match status" value="1"/>
</dbReference>
<protein>
    <recommendedName>
        <fullName evidence="3">Transcriptional regulator</fullName>
    </recommendedName>
</protein>